<gene>
    <name evidence="2" type="ORF">POM88_021954</name>
</gene>
<proteinExistence type="predicted"/>
<organism evidence="2 3">
    <name type="scientific">Heracleum sosnowskyi</name>
    <dbReference type="NCBI Taxonomy" id="360622"/>
    <lineage>
        <taxon>Eukaryota</taxon>
        <taxon>Viridiplantae</taxon>
        <taxon>Streptophyta</taxon>
        <taxon>Embryophyta</taxon>
        <taxon>Tracheophyta</taxon>
        <taxon>Spermatophyta</taxon>
        <taxon>Magnoliopsida</taxon>
        <taxon>eudicotyledons</taxon>
        <taxon>Gunneridae</taxon>
        <taxon>Pentapetalae</taxon>
        <taxon>asterids</taxon>
        <taxon>campanulids</taxon>
        <taxon>Apiales</taxon>
        <taxon>Apiaceae</taxon>
        <taxon>Apioideae</taxon>
        <taxon>apioid superclade</taxon>
        <taxon>Tordylieae</taxon>
        <taxon>Tordyliinae</taxon>
        <taxon>Heracleum</taxon>
    </lineage>
</organism>
<reference evidence="2" key="2">
    <citation type="submission" date="2023-05" db="EMBL/GenBank/DDBJ databases">
        <authorList>
            <person name="Schelkunov M.I."/>
        </authorList>
    </citation>
    <scope>NUCLEOTIDE SEQUENCE</scope>
    <source>
        <strain evidence="2">Hsosn_3</strain>
        <tissue evidence="2">Leaf</tissue>
    </source>
</reference>
<reference evidence="2" key="1">
    <citation type="submission" date="2023-02" db="EMBL/GenBank/DDBJ databases">
        <title>Genome of toxic invasive species Heracleum sosnowskyi carries increased number of genes despite the absence of recent whole-genome duplications.</title>
        <authorList>
            <person name="Schelkunov M."/>
            <person name="Shtratnikova V."/>
            <person name="Makarenko M."/>
            <person name="Klepikova A."/>
            <person name="Omelchenko D."/>
            <person name="Novikova G."/>
            <person name="Obukhova E."/>
            <person name="Bogdanov V."/>
            <person name="Penin A."/>
            <person name="Logacheva M."/>
        </authorList>
    </citation>
    <scope>NUCLEOTIDE SEQUENCE</scope>
    <source>
        <strain evidence="2">Hsosn_3</strain>
        <tissue evidence="2">Leaf</tissue>
    </source>
</reference>
<keyword evidence="1" id="KW-0812">Transmembrane</keyword>
<evidence type="ECO:0000313" key="2">
    <source>
        <dbReference type="EMBL" id="KAK1384219.1"/>
    </source>
</evidence>
<keyword evidence="1" id="KW-1133">Transmembrane helix</keyword>
<feature type="transmembrane region" description="Helical" evidence="1">
    <location>
        <begin position="58"/>
        <end position="76"/>
    </location>
</feature>
<dbReference type="Proteomes" id="UP001237642">
    <property type="component" value="Unassembled WGS sequence"/>
</dbReference>
<comment type="caution">
    <text evidence="2">The sequence shown here is derived from an EMBL/GenBank/DDBJ whole genome shotgun (WGS) entry which is preliminary data.</text>
</comment>
<dbReference type="EMBL" id="JAUIZM010000005">
    <property type="protein sequence ID" value="KAK1384219.1"/>
    <property type="molecule type" value="Genomic_DNA"/>
</dbReference>
<name>A0AAD8IED6_9APIA</name>
<sequence length="109" mass="12481">MEILKALKLVSPDLYRDNKIRLFTYWLHSIKVSDVVPVACSAASDAGIRSIYVTNFRICMVLMLGLYLVSMLARYINIWTITSVVLSVMEKMVMPHCDLEYEENCKGLD</sequence>
<keyword evidence="3" id="KW-1185">Reference proteome</keyword>
<evidence type="ECO:0000256" key="1">
    <source>
        <dbReference type="SAM" id="Phobius"/>
    </source>
</evidence>
<evidence type="ECO:0000313" key="3">
    <source>
        <dbReference type="Proteomes" id="UP001237642"/>
    </source>
</evidence>
<protein>
    <submittedName>
        <fullName evidence="2">Uncharacterized protein</fullName>
    </submittedName>
</protein>
<keyword evidence="1" id="KW-0472">Membrane</keyword>
<dbReference type="AlphaFoldDB" id="A0AAD8IED6"/>
<accession>A0AAD8IED6</accession>